<evidence type="ECO:0000313" key="4">
    <source>
        <dbReference type="RefSeq" id="XP_022293816.1"/>
    </source>
</evidence>
<feature type="compositionally biased region" description="Low complexity" evidence="1">
    <location>
        <begin position="308"/>
        <end position="342"/>
    </location>
</feature>
<feature type="compositionally biased region" description="Polar residues" evidence="1">
    <location>
        <begin position="283"/>
        <end position="303"/>
    </location>
</feature>
<feature type="compositionally biased region" description="Low complexity" evidence="1">
    <location>
        <begin position="247"/>
        <end position="258"/>
    </location>
</feature>
<gene>
    <name evidence="4" type="primary">LOC111104259</name>
</gene>
<dbReference type="OrthoDB" id="6160278at2759"/>
<evidence type="ECO:0000256" key="1">
    <source>
        <dbReference type="SAM" id="MobiDB-lite"/>
    </source>
</evidence>
<keyword evidence="2" id="KW-0732">Signal</keyword>
<accession>A0A8B8ARX1</accession>
<keyword evidence="3" id="KW-1185">Reference proteome</keyword>
<proteinExistence type="predicted"/>
<feature type="compositionally biased region" description="Pro residues" evidence="1">
    <location>
        <begin position="470"/>
        <end position="480"/>
    </location>
</feature>
<feature type="chain" id="PRO_5034054567" evidence="2">
    <location>
        <begin position="19"/>
        <end position="696"/>
    </location>
</feature>
<feature type="compositionally biased region" description="Polar residues" evidence="1">
    <location>
        <begin position="98"/>
        <end position="113"/>
    </location>
</feature>
<dbReference type="AlphaFoldDB" id="A0A8B8ARX1"/>
<evidence type="ECO:0000313" key="3">
    <source>
        <dbReference type="Proteomes" id="UP000694844"/>
    </source>
</evidence>
<dbReference type="KEGG" id="cvn:111104259"/>
<feature type="region of interest" description="Disordered" evidence="1">
    <location>
        <begin position="282"/>
        <end position="342"/>
    </location>
</feature>
<protein>
    <submittedName>
        <fullName evidence="4">Trithorax group protein osa-like</fullName>
    </submittedName>
</protein>
<feature type="compositionally biased region" description="Pro residues" evidence="1">
    <location>
        <begin position="236"/>
        <end position="246"/>
    </location>
</feature>
<feature type="region of interest" description="Disordered" evidence="1">
    <location>
        <begin position="225"/>
        <end position="268"/>
    </location>
</feature>
<feature type="compositionally biased region" description="Low complexity" evidence="1">
    <location>
        <begin position="422"/>
        <end position="435"/>
    </location>
</feature>
<feature type="region of interest" description="Disordered" evidence="1">
    <location>
        <begin position="464"/>
        <end position="505"/>
    </location>
</feature>
<reference evidence="4" key="2">
    <citation type="submission" date="2025-08" db="UniProtKB">
        <authorList>
            <consortium name="RefSeq"/>
        </authorList>
    </citation>
    <scope>IDENTIFICATION</scope>
    <source>
        <tissue evidence="4">Whole sample</tissue>
    </source>
</reference>
<sequence>MRSALIWIIYAIFEVTRCQMLPPAIFFPPGFVRQEFPGLGLDADPRCPSFRCPPVPEGCGQSRVIMINGRSCPFCPRNICTGPDGPQEQLEGNRLVISTESGSTRGGNTSPTQPGREAEPSTGSSRTGTGGSGPVPRRPESPFFAPNERRVVRGGRQGVRGRRVDRPVRRRPGTSSRNPQNRPNRDRAEGNSVSQTPRKLPQVENQLNAHDLFPLEPFRDNIISDTEPKQTKKPKPTPAPKPPVTPAPTKAPVTPAPTHGTRQERQTRPAIRFIFQSLPHLGSNANQANAPRSSAPTNRGSQTPLLPPLRSLPGSPFTRVVQQGSQSNGQNSNPQPSSLQGQTAFGIHPLLPLFLMQQSRLNNLNAPTPSVSPNAPQNNAAQNPPSRINAPNLQQLPPHLRGMWPFPMFNPGANQNAIPGMTNNAQTNQAGATNAEPSVSPVSPAVQADINQWMEQMAMPIQQELGDVPPSNPNAPPPGGQPGRQITLPNQANQQPPPSQGPNQAHLQQWFQQMALQRQRLTAGQAPPAPGFQQNQIPPIPTLNQLFQNQGAAGRTNAQAPNVANPASTPQANGANPGTGFTQWLDSLAQHISQQIVGGSNPVPQPNANRQMLVNNMFPNMNNMMQNVNNAPAPSGGGGQVTFNNWLENMVSPIQQELTVPPGSPQAPSSGDGTNLEATSWFNEMLNPIQMGLGGV</sequence>
<dbReference type="GeneID" id="111104259"/>
<name>A0A8B8ARX1_CRAVI</name>
<dbReference type="Proteomes" id="UP000694844">
    <property type="component" value="Chromosome 1"/>
</dbReference>
<dbReference type="RefSeq" id="XP_022293816.1">
    <property type="nucleotide sequence ID" value="XM_022438108.1"/>
</dbReference>
<feature type="region of interest" description="Disordered" evidence="1">
    <location>
        <begin position="420"/>
        <end position="442"/>
    </location>
</feature>
<feature type="region of interest" description="Disordered" evidence="1">
    <location>
        <begin position="518"/>
        <end position="539"/>
    </location>
</feature>
<evidence type="ECO:0000256" key="2">
    <source>
        <dbReference type="SAM" id="SignalP"/>
    </source>
</evidence>
<reference evidence="3" key="1">
    <citation type="submission" date="2024-06" db="UniProtKB">
        <authorList>
            <consortium name="RefSeq"/>
        </authorList>
    </citation>
    <scope>NUCLEOTIDE SEQUENCE [LARGE SCALE GENOMIC DNA]</scope>
</reference>
<feature type="signal peptide" evidence="2">
    <location>
        <begin position="1"/>
        <end position="18"/>
    </location>
</feature>
<organism evidence="3 4">
    <name type="scientific">Crassostrea virginica</name>
    <name type="common">Eastern oyster</name>
    <dbReference type="NCBI Taxonomy" id="6565"/>
    <lineage>
        <taxon>Eukaryota</taxon>
        <taxon>Metazoa</taxon>
        <taxon>Spiralia</taxon>
        <taxon>Lophotrochozoa</taxon>
        <taxon>Mollusca</taxon>
        <taxon>Bivalvia</taxon>
        <taxon>Autobranchia</taxon>
        <taxon>Pteriomorphia</taxon>
        <taxon>Ostreida</taxon>
        <taxon>Ostreoidea</taxon>
        <taxon>Ostreidae</taxon>
        <taxon>Crassostrea</taxon>
    </lineage>
</organism>
<feature type="compositionally biased region" description="Low complexity" evidence="1">
    <location>
        <begin position="373"/>
        <end position="385"/>
    </location>
</feature>
<feature type="compositionally biased region" description="Polar residues" evidence="1">
    <location>
        <begin position="191"/>
        <end position="204"/>
    </location>
</feature>
<feature type="region of interest" description="Disordered" evidence="1">
    <location>
        <begin position="364"/>
        <end position="388"/>
    </location>
</feature>
<feature type="region of interest" description="Disordered" evidence="1">
    <location>
        <begin position="553"/>
        <end position="582"/>
    </location>
</feature>
<feature type="region of interest" description="Disordered" evidence="1">
    <location>
        <begin position="98"/>
        <end position="204"/>
    </location>
</feature>